<dbReference type="CDD" id="cd00093">
    <property type="entry name" value="HTH_XRE"/>
    <property type="match status" value="1"/>
</dbReference>
<dbReference type="STRING" id="1346.BMF34_01390"/>
<dbReference type="EMBL" id="QLQD01000013">
    <property type="protein sequence ID" value="RLU59087.1"/>
    <property type="molecule type" value="Genomic_DNA"/>
</dbReference>
<dbReference type="InterPro" id="IPR053163">
    <property type="entry name" value="HTH-type_regulator_Rgg"/>
</dbReference>
<evidence type="ECO:0000259" key="1">
    <source>
        <dbReference type="PROSITE" id="PS50943"/>
    </source>
</evidence>
<dbReference type="GeneID" id="35766075"/>
<dbReference type="AlphaFoldDB" id="A0A3L8GR05"/>
<dbReference type="PANTHER" id="PTHR37038:SF12">
    <property type="entry name" value="TRANSCRIPTIONAL REGULATOR"/>
    <property type="match status" value="1"/>
</dbReference>
<dbReference type="NCBIfam" id="TIGR01716">
    <property type="entry name" value="RGG_Cterm"/>
    <property type="match status" value="1"/>
</dbReference>
<dbReference type="GO" id="GO:0003677">
    <property type="term" value="F:DNA binding"/>
    <property type="evidence" value="ECO:0007669"/>
    <property type="project" value="InterPro"/>
</dbReference>
<dbReference type="RefSeq" id="WP_003099042.1">
    <property type="nucleotide sequence ID" value="NZ_CP010783.1"/>
</dbReference>
<dbReference type="PROSITE" id="PS50943">
    <property type="entry name" value="HTH_CROC1"/>
    <property type="match status" value="1"/>
</dbReference>
<evidence type="ECO:0000313" key="5">
    <source>
        <dbReference type="Proteomes" id="UP000269148"/>
    </source>
</evidence>
<dbReference type="Proteomes" id="UP000025245">
    <property type="component" value="Chromosome"/>
</dbReference>
<dbReference type="Proteomes" id="UP000269148">
    <property type="component" value="Unassembled WGS sequence"/>
</dbReference>
<dbReference type="InterPro" id="IPR010982">
    <property type="entry name" value="Lambda_DNA-bd_dom_sf"/>
</dbReference>
<reference evidence="3 5" key="2">
    <citation type="submission" date="2018-06" db="EMBL/GenBank/DDBJ databases">
        <title>Mutators as drivers of adaptation in pathogenic bacteria and a risk factor for host jumps and vaccine escape.</title>
        <authorList>
            <person name="Barnes A.C."/>
            <person name="Silayeva O."/>
        </authorList>
    </citation>
    <scope>NUCLEOTIDE SEQUENCE [LARGE SCALE GENOMIC DNA]</scope>
    <source>
        <strain evidence="3 5">QMA0445</strain>
    </source>
</reference>
<dbReference type="OrthoDB" id="34624at2"/>
<accession>A0A3L8GR05</accession>
<keyword evidence="4" id="KW-1185">Reference proteome</keyword>
<dbReference type="Gene3D" id="1.10.260.40">
    <property type="entry name" value="lambda repressor-like DNA-binding domains"/>
    <property type="match status" value="1"/>
</dbReference>
<dbReference type="SUPFAM" id="SSF47413">
    <property type="entry name" value="lambda repressor-like DNA-binding domains"/>
    <property type="match status" value="1"/>
</dbReference>
<protein>
    <submittedName>
        <fullName evidence="2 3">MutR family transcriptional regulator</fullName>
    </submittedName>
</protein>
<dbReference type="SMR" id="A0A3L8GR05"/>
<proteinExistence type="predicted"/>
<gene>
    <name evidence="3" type="ORF">DIY07_01140</name>
    <name evidence="2" type="ORF">DQ08_01205</name>
</gene>
<dbReference type="EMBL" id="CP007586">
    <property type="protein sequence ID" value="AHY15128.1"/>
    <property type="molecule type" value="Genomic_DNA"/>
</dbReference>
<dbReference type="Pfam" id="PF21259">
    <property type="entry name" value="Rgg_C"/>
    <property type="match status" value="1"/>
</dbReference>
<sequence>MERYQKLGSTFRLLRKNRHISLKQVATDEVSVSQLSRFERGESALSVEKFFIALENINVEMKEFMDTWNNYQKTEQIRFMSSLIDLEYKRDIQGFRQLLVSEQEKFKEQSSNYRHYLNIILLQGFICKCDSSIPFPKKYVEEISDYLFSTEQWEIYEIILIGNLYLFIDVPLLHKMGQEIINRRDFYQEIGTHNDLVIMTLLNIWESCLHRDSIVIARYYQAEIEKLLHNETKVYERTIYLFLLGLQEYKEKYALSGIEKMNQAIQIFKWLGCTNLANNYTNDLKKCLH</sequence>
<feature type="domain" description="HTH cro/C1-type" evidence="1">
    <location>
        <begin position="11"/>
        <end position="64"/>
    </location>
</feature>
<dbReference type="KEGG" id="siz:SI82_01460"/>
<evidence type="ECO:0000313" key="3">
    <source>
        <dbReference type="EMBL" id="RLU59087.1"/>
    </source>
</evidence>
<evidence type="ECO:0000313" key="4">
    <source>
        <dbReference type="Proteomes" id="UP000025245"/>
    </source>
</evidence>
<dbReference type="SMART" id="SM00530">
    <property type="entry name" value="HTH_XRE"/>
    <property type="match status" value="1"/>
</dbReference>
<organism evidence="3 5">
    <name type="scientific">Streptococcus iniae</name>
    <name type="common">Streptococcus shiloi</name>
    <dbReference type="NCBI Taxonomy" id="1346"/>
    <lineage>
        <taxon>Bacteria</taxon>
        <taxon>Bacillati</taxon>
        <taxon>Bacillota</taxon>
        <taxon>Bacilli</taxon>
        <taxon>Lactobacillales</taxon>
        <taxon>Streptococcaceae</taxon>
        <taxon>Streptococcus</taxon>
    </lineage>
</organism>
<reference evidence="2 4" key="1">
    <citation type="journal article" date="2014" name="Genome Announc.">
        <title>Complete Genome Sequence of a Virulent Strain, Streptococcus iniae ISET0901, Isolated from Diseased Tilapia.</title>
        <authorList>
            <person name="Pridgeon J.W."/>
            <person name="Zhang D."/>
            <person name="Zhang L."/>
        </authorList>
    </citation>
    <scope>NUCLEOTIDE SEQUENCE [LARGE SCALE GENOMIC DNA]</scope>
    <source>
        <strain evidence="2 4">ISET0901</strain>
    </source>
</reference>
<dbReference type="Pfam" id="PF01381">
    <property type="entry name" value="HTH_3"/>
    <property type="match status" value="1"/>
</dbReference>
<name>A0A3L8GR05_STRIN</name>
<dbReference type="InterPro" id="IPR001387">
    <property type="entry name" value="Cro/C1-type_HTH"/>
</dbReference>
<dbReference type="KEGG" id="sio:DW64_01200"/>
<dbReference type="PANTHER" id="PTHR37038">
    <property type="entry name" value="TRANSCRIPTIONAL REGULATOR-RELATED"/>
    <property type="match status" value="1"/>
</dbReference>
<evidence type="ECO:0000313" key="2">
    <source>
        <dbReference type="EMBL" id="AHY15128.1"/>
    </source>
</evidence>
<dbReference type="InterPro" id="IPR010057">
    <property type="entry name" value="Transcription_activator_Rgg_C"/>
</dbReference>
<dbReference type="KEGG" id="siq:DQ08_01205"/>